<evidence type="ECO:0000313" key="9">
    <source>
        <dbReference type="EMBL" id="UUD36984.1"/>
    </source>
</evidence>
<evidence type="ECO:0000256" key="1">
    <source>
        <dbReference type="ARBA" id="ARBA00004651"/>
    </source>
</evidence>
<dbReference type="PANTHER" id="PTHR30465:SF0">
    <property type="entry name" value="OLIGOPEPTIDE TRANSPORT SYSTEM PERMEASE PROTEIN APPB"/>
    <property type="match status" value="1"/>
</dbReference>
<organism evidence="9 10">
    <name type="scientific">Mycoplasmopsis equigenitalium</name>
    <dbReference type="NCBI Taxonomy" id="114883"/>
    <lineage>
        <taxon>Bacteria</taxon>
        <taxon>Bacillati</taxon>
        <taxon>Mycoplasmatota</taxon>
        <taxon>Mycoplasmoidales</taxon>
        <taxon>Metamycoplasmataceae</taxon>
        <taxon>Mycoplasmopsis</taxon>
    </lineage>
</organism>
<dbReference type="CDD" id="cd06261">
    <property type="entry name" value="TM_PBP2"/>
    <property type="match status" value="1"/>
</dbReference>
<keyword evidence="3" id="KW-1003">Cell membrane</keyword>
<dbReference type="SUPFAM" id="SSF161098">
    <property type="entry name" value="MetI-like"/>
    <property type="match status" value="1"/>
</dbReference>
<dbReference type="RefSeq" id="WP_129722614.1">
    <property type="nucleotide sequence ID" value="NZ_CP101808.1"/>
</dbReference>
<accession>A0ABY5J2N3</accession>
<comment type="subcellular location">
    <subcellularLocation>
        <location evidence="1 7">Cell membrane</location>
        <topology evidence="1 7">Multi-pass membrane protein</topology>
    </subcellularLocation>
</comment>
<feature type="transmembrane region" description="Helical" evidence="7">
    <location>
        <begin position="263"/>
        <end position="285"/>
    </location>
</feature>
<proteinExistence type="inferred from homology"/>
<evidence type="ECO:0000256" key="6">
    <source>
        <dbReference type="ARBA" id="ARBA00023136"/>
    </source>
</evidence>
<reference evidence="9" key="1">
    <citation type="submission" date="2022-07" db="EMBL/GenBank/DDBJ databases">
        <title>Complete genome of Mycoplasma equigenitalium type strain T37.</title>
        <authorList>
            <person name="Spergser J."/>
        </authorList>
    </citation>
    <scope>NUCLEOTIDE SEQUENCE</scope>
    <source>
        <strain evidence="9">T37</strain>
    </source>
</reference>
<comment type="similarity">
    <text evidence="7">Belongs to the binding-protein-dependent transport system permease family.</text>
</comment>
<dbReference type="Pfam" id="PF00528">
    <property type="entry name" value="BPD_transp_1"/>
    <property type="match status" value="1"/>
</dbReference>
<keyword evidence="10" id="KW-1185">Reference proteome</keyword>
<dbReference type="PROSITE" id="PS50928">
    <property type="entry name" value="ABC_TM1"/>
    <property type="match status" value="1"/>
</dbReference>
<keyword evidence="6 7" id="KW-0472">Membrane</keyword>
<keyword evidence="4 7" id="KW-0812">Transmembrane</keyword>
<feature type="domain" description="ABC transmembrane type-1" evidence="8">
    <location>
        <begin position="118"/>
        <end position="331"/>
    </location>
</feature>
<feature type="transmembrane region" description="Helical" evidence="7">
    <location>
        <begin position="201"/>
        <end position="223"/>
    </location>
</feature>
<dbReference type="PANTHER" id="PTHR30465">
    <property type="entry name" value="INNER MEMBRANE ABC TRANSPORTER"/>
    <property type="match status" value="1"/>
</dbReference>
<dbReference type="EMBL" id="CP101808">
    <property type="protein sequence ID" value="UUD36984.1"/>
    <property type="molecule type" value="Genomic_DNA"/>
</dbReference>
<dbReference type="InterPro" id="IPR000515">
    <property type="entry name" value="MetI-like"/>
</dbReference>
<keyword evidence="5 7" id="KW-1133">Transmembrane helix</keyword>
<dbReference type="Gene3D" id="1.10.3720.10">
    <property type="entry name" value="MetI-like"/>
    <property type="match status" value="1"/>
</dbReference>
<evidence type="ECO:0000256" key="4">
    <source>
        <dbReference type="ARBA" id="ARBA00022692"/>
    </source>
</evidence>
<evidence type="ECO:0000313" key="10">
    <source>
        <dbReference type="Proteomes" id="UP001059576"/>
    </source>
</evidence>
<feature type="transmembrane region" description="Helical" evidence="7">
    <location>
        <begin position="120"/>
        <end position="142"/>
    </location>
</feature>
<dbReference type="Proteomes" id="UP001059576">
    <property type="component" value="Chromosome"/>
</dbReference>
<sequence>MFKYLIQRIALAILTILIITIVTYTLVAWFSHEPWSQEFVNKGGAQKFKMTSLQYVQQKMVENGWGRFDAEGQFHRIPIIERFFIYVGGIFKGDFGKIYLDTNRSISDYIPTVFFKPLKWTIIVTVPSFIMSVILGVLLGIWSGYKRGTWVDSVINTSSLLFVALPSFVIAPFAIQIAMKLGIAPEVLNPEKQTSATGTEIFLSYLPVILVVTLTSMVGYVIYTRNMLITVINSNYVLIAKSKGLSQTQIFFKYILRNISIPLSASIITSYMILLSGSLVIERYWNIPGSSQLIVNSFPNGEVNIVMFNILFFTSLGIFNTILVDVSYVLLDPRIKYGQKSPKSLSAQIKAYFVRRKLIKELIAKEKGVTNAAG</sequence>
<protein>
    <submittedName>
        <fullName evidence="9">ABC transporter permease</fullName>
    </submittedName>
</protein>
<keyword evidence="2 7" id="KW-0813">Transport</keyword>
<evidence type="ECO:0000259" key="8">
    <source>
        <dbReference type="PROSITE" id="PS50928"/>
    </source>
</evidence>
<evidence type="ECO:0000256" key="2">
    <source>
        <dbReference type="ARBA" id="ARBA00022448"/>
    </source>
</evidence>
<evidence type="ECO:0000256" key="3">
    <source>
        <dbReference type="ARBA" id="ARBA00022475"/>
    </source>
</evidence>
<dbReference type="InterPro" id="IPR035906">
    <property type="entry name" value="MetI-like_sf"/>
</dbReference>
<evidence type="ECO:0000256" key="5">
    <source>
        <dbReference type="ARBA" id="ARBA00022989"/>
    </source>
</evidence>
<feature type="transmembrane region" description="Helical" evidence="7">
    <location>
        <begin position="9"/>
        <end position="30"/>
    </location>
</feature>
<name>A0ABY5J2N3_9BACT</name>
<feature type="transmembrane region" description="Helical" evidence="7">
    <location>
        <begin position="154"/>
        <end position="181"/>
    </location>
</feature>
<evidence type="ECO:0000256" key="7">
    <source>
        <dbReference type="RuleBase" id="RU363032"/>
    </source>
</evidence>
<gene>
    <name evidence="9" type="ORF">NPA09_00160</name>
</gene>
<feature type="transmembrane region" description="Helical" evidence="7">
    <location>
        <begin position="305"/>
        <end position="331"/>
    </location>
</feature>